<evidence type="ECO:0000256" key="1">
    <source>
        <dbReference type="ARBA" id="ARBA00004211"/>
    </source>
</evidence>
<sequence length="248" mass="28506">MCQVDRSKSFEEALSKYRKLDGIKKDILKNRKRSALSKTLHEVTKQINILKRKSRNISSEDDEFLEEVNWVSQEITNLKTIQVSGSPASEHRDIAVSTLETGLKNILSSYQKNIGKARRRIKLSSKLVHHVKLQPVVQEFDQKDISKEEEKRYLAEALALKEDFDEVALIESKVTDIAQLQHKIAENINLQAEVADNIQDNVQQANENVRDGNEQILEATRRQSDWRVFSMIFLLGCSLTLLLLDSYK</sequence>
<evidence type="ECO:0000256" key="10">
    <source>
        <dbReference type="SAM" id="Phobius"/>
    </source>
</evidence>
<keyword evidence="7 9" id="KW-0175">Coiled coil</keyword>
<dbReference type="InParanoid" id="E4XYN4"/>
<dbReference type="InterPro" id="IPR010989">
    <property type="entry name" value="SNARE"/>
</dbReference>
<feature type="domain" description="T-SNARE coiled-coil homology" evidence="11">
    <location>
        <begin position="157"/>
        <end position="219"/>
    </location>
</feature>
<dbReference type="GO" id="GO:0005783">
    <property type="term" value="C:endoplasmic reticulum"/>
    <property type="evidence" value="ECO:0007669"/>
    <property type="project" value="TreeGrafter"/>
</dbReference>
<evidence type="ECO:0000256" key="3">
    <source>
        <dbReference type="ARBA" id="ARBA00022448"/>
    </source>
</evidence>
<dbReference type="InterPro" id="IPR000727">
    <property type="entry name" value="T_SNARE_dom"/>
</dbReference>
<dbReference type="GO" id="GO:0006890">
    <property type="term" value="P:retrograde vesicle-mediated transport, Golgi to endoplasmic reticulum"/>
    <property type="evidence" value="ECO:0007669"/>
    <property type="project" value="TreeGrafter"/>
</dbReference>
<evidence type="ECO:0000256" key="9">
    <source>
        <dbReference type="SAM" id="Coils"/>
    </source>
</evidence>
<dbReference type="GO" id="GO:0031201">
    <property type="term" value="C:SNARE complex"/>
    <property type="evidence" value="ECO:0007669"/>
    <property type="project" value="TreeGrafter"/>
</dbReference>
<evidence type="ECO:0000313" key="12">
    <source>
        <dbReference type="EMBL" id="CBY14746.1"/>
    </source>
</evidence>
<dbReference type="SUPFAM" id="SSF47661">
    <property type="entry name" value="t-snare proteins"/>
    <property type="match status" value="1"/>
</dbReference>
<dbReference type="FunCoup" id="E4XYN4">
    <property type="interactions" value="534"/>
</dbReference>
<organism evidence="12">
    <name type="scientific">Oikopleura dioica</name>
    <name type="common">Tunicate</name>
    <dbReference type="NCBI Taxonomy" id="34765"/>
    <lineage>
        <taxon>Eukaryota</taxon>
        <taxon>Metazoa</taxon>
        <taxon>Chordata</taxon>
        <taxon>Tunicata</taxon>
        <taxon>Appendicularia</taxon>
        <taxon>Copelata</taxon>
        <taxon>Oikopleuridae</taxon>
        <taxon>Oikopleura</taxon>
    </lineage>
</organism>
<keyword evidence="6 10" id="KW-1133">Transmembrane helix</keyword>
<dbReference type="GO" id="GO:0015031">
    <property type="term" value="P:protein transport"/>
    <property type="evidence" value="ECO:0007669"/>
    <property type="project" value="UniProtKB-KW"/>
</dbReference>
<evidence type="ECO:0000259" key="11">
    <source>
        <dbReference type="PROSITE" id="PS50192"/>
    </source>
</evidence>
<feature type="transmembrane region" description="Helical" evidence="10">
    <location>
        <begin position="226"/>
        <end position="244"/>
    </location>
</feature>
<keyword evidence="4 10" id="KW-0812">Transmembrane</keyword>
<evidence type="ECO:0000256" key="5">
    <source>
        <dbReference type="ARBA" id="ARBA00022927"/>
    </source>
</evidence>
<proteinExistence type="inferred from homology"/>
<protein>
    <recommendedName>
        <fullName evidence="11">t-SNARE coiled-coil homology domain-containing protein</fullName>
    </recommendedName>
</protein>
<dbReference type="PROSITE" id="PS50192">
    <property type="entry name" value="T_SNARE"/>
    <property type="match status" value="1"/>
</dbReference>
<evidence type="ECO:0000313" key="13">
    <source>
        <dbReference type="Proteomes" id="UP000001307"/>
    </source>
</evidence>
<dbReference type="PANTHER" id="PTHR15959:SF0">
    <property type="entry name" value="SYNTAXIN-18"/>
    <property type="match status" value="1"/>
</dbReference>
<reference evidence="12" key="1">
    <citation type="journal article" date="2010" name="Science">
        <title>Plasticity of animal genome architecture unmasked by rapid evolution of a pelagic tunicate.</title>
        <authorList>
            <person name="Denoeud F."/>
            <person name="Henriet S."/>
            <person name="Mungpakdee S."/>
            <person name="Aury J.M."/>
            <person name="Da Silva C."/>
            <person name="Brinkmann H."/>
            <person name="Mikhaleva J."/>
            <person name="Olsen L.C."/>
            <person name="Jubin C."/>
            <person name="Canestro C."/>
            <person name="Bouquet J.M."/>
            <person name="Danks G."/>
            <person name="Poulain J."/>
            <person name="Campsteijn C."/>
            <person name="Adamski M."/>
            <person name="Cross I."/>
            <person name="Yadetie F."/>
            <person name="Muffato M."/>
            <person name="Louis A."/>
            <person name="Butcher S."/>
            <person name="Tsagkogeorga G."/>
            <person name="Konrad A."/>
            <person name="Singh S."/>
            <person name="Jensen M.F."/>
            <person name="Cong E.H."/>
            <person name="Eikeseth-Otteraa H."/>
            <person name="Noel B."/>
            <person name="Anthouard V."/>
            <person name="Porcel B.M."/>
            <person name="Kachouri-Lafond R."/>
            <person name="Nishino A."/>
            <person name="Ugolini M."/>
            <person name="Chourrout P."/>
            <person name="Nishida H."/>
            <person name="Aasland R."/>
            <person name="Huzurbazar S."/>
            <person name="Westhof E."/>
            <person name="Delsuc F."/>
            <person name="Lehrach H."/>
            <person name="Reinhardt R."/>
            <person name="Weissenbach J."/>
            <person name="Roy S.W."/>
            <person name="Artiguenave F."/>
            <person name="Postlethwait J.H."/>
            <person name="Manak J.R."/>
            <person name="Thompson E.M."/>
            <person name="Jaillon O."/>
            <person name="Du Pasquier L."/>
            <person name="Boudinot P."/>
            <person name="Liberles D.A."/>
            <person name="Volff J.N."/>
            <person name="Philippe H."/>
            <person name="Lenhard B."/>
            <person name="Roest Crollius H."/>
            <person name="Wincker P."/>
            <person name="Chourrout D."/>
        </authorList>
    </citation>
    <scope>NUCLEOTIDE SEQUENCE [LARGE SCALE GENOMIC DNA]</scope>
</reference>
<dbReference type="EMBL" id="FN653341">
    <property type="protein sequence ID" value="CBY14746.1"/>
    <property type="molecule type" value="Genomic_DNA"/>
</dbReference>
<evidence type="ECO:0000256" key="7">
    <source>
        <dbReference type="ARBA" id="ARBA00023054"/>
    </source>
</evidence>
<dbReference type="Pfam" id="PF05739">
    <property type="entry name" value="SNARE"/>
    <property type="match status" value="1"/>
</dbReference>
<comment type="subcellular location">
    <subcellularLocation>
        <location evidence="1">Membrane</location>
        <topology evidence="1">Single-pass type IV membrane protein</topology>
    </subcellularLocation>
</comment>
<dbReference type="AlphaFoldDB" id="E4XYN4"/>
<dbReference type="Gene3D" id="1.20.5.110">
    <property type="match status" value="1"/>
</dbReference>
<keyword evidence="5" id="KW-0653">Protein transport</keyword>
<dbReference type="SUPFAM" id="SSF58038">
    <property type="entry name" value="SNARE fusion complex"/>
    <property type="match status" value="1"/>
</dbReference>
<dbReference type="PANTHER" id="PTHR15959">
    <property type="entry name" value="SYNTAXIN-18"/>
    <property type="match status" value="1"/>
</dbReference>
<keyword evidence="8 10" id="KW-0472">Membrane</keyword>
<name>E4XYN4_OIKDI</name>
<accession>E4XYN4</accession>
<dbReference type="OrthoDB" id="342981at2759"/>
<keyword evidence="3" id="KW-0813">Transport</keyword>
<evidence type="ECO:0000256" key="8">
    <source>
        <dbReference type="ARBA" id="ARBA00023136"/>
    </source>
</evidence>
<gene>
    <name evidence="12" type="ORF">GSOID_T00009819001</name>
</gene>
<evidence type="ECO:0000256" key="6">
    <source>
        <dbReference type="ARBA" id="ARBA00022989"/>
    </source>
</evidence>
<keyword evidence="13" id="KW-1185">Reference proteome</keyword>
<dbReference type="Proteomes" id="UP000001307">
    <property type="component" value="Unassembled WGS sequence"/>
</dbReference>
<evidence type="ECO:0000256" key="4">
    <source>
        <dbReference type="ARBA" id="ARBA00022692"/>
    </source>
</evidence>
<evidence type="ECO:0000256" key="2">
    <source>
        <dbReference type="ARBA" id="ARBA00009063"/>
    </source>
</evidence>
<feature type="coiled-coil region" evidence="9">
    <location>
        <begin position="188"/>
        <end position="222"/>
    </location>
</feature>
<comment type="similarity">
    <text evidence="2">Belongs to the syntaxin family.</text>
</comment>